<proteinExistence type="inferred from homology"/>
<gene>
    <name evidence="2" type="primary">lyc_2</name>
    <name evidence="2" type="ORF">FPPS064S07_00840</name>
</gene>
<name>A0A564U0D3_9FIRM</name>
<accession>A0A564U0D3</accession>
<dbReference type="PANTHER" id="PTHR34135:SF2">
    <property type="entry name" value="LYSOZYME"/>
    <property type="match status" value="1"/>
</dbReference>
<dbReference type="GO" id="GO:0016052">
    <property type="term" value="P:carbohydrate catabolic process"/>
    <property type="evidence" value="ECO:0007669"/>
    <property type="project" value="TreeGrafter"/>
</dbReference>
<sequence length="265" mass="29547">MSKLLELLEKLVRAIFGPGDKQDTGEATPPPAVPKAEAVTGWQGGPPYRFVDVSRYQGKITLDGWRKVKAAGYKGAMLKTVSTNRKLSKRADGLYIDPTFETNYRNAKAAGLDVGVYYYTYATSEAMADAELALLRQAARGKEFSLPVCVDVEENKLKQLSTLDLSNLTAYALEQVERMGFYAQLYTYTGYKYELDMARLSSRWDVWLADYTGETPNVTFNYNAHQHTSKGAVPGISGNVDLNVTTLNYPRIIRKKGLTRLREGV</sequence>
<keyword evidence="2" id="KW-0326">Glycosidase</keyword>
<evidence type="ECO:0000256" key="1">
    <source>
        <dbReference type="ARBA" id="ARBA00010646"/>
    </source>
</evidence>
<dbReference type="PANTHER" id="PTHR34135">
    <property type="entry name" value="LYSOZYME"/>
    <property type="match status" value="1"/>
</dbReference>
<dbReference type="EC" id="3.2.1.17" evidence="2"/>
<keyword evidence="2" id="KW-0378">Hydrolase</keyword>
<keyword evidence="3" id="KW-1185">Reference proteome</keyword>
<dbReference type="Proteomes" id="UP000406184">
    <property type="component" value="Unassembled WGS sequence"/>
</dbReference>
<dbReference type="PROSITE" id="PS51904">
    <property type="entry name" value="GLYCOSYL_HYDROL_F25_2"/>
    <property type="match status" value="1"/>
</dbReference>
<dbReference type="GO" id="GO:0016998">
    <property type="term" value="P:cell wall macromolecule catabolic process"/>
    <property type="evidence" value="ECO:0007669"/>
    <property type="project" value="InterPro"/>
</dbReference>
<dbReference type="AlphaFoldDB" id="A0A564U0D3"/>
<evidence type="ECO:0000313" key="3">
    <source>
        <dbReference type="Proteomes" id="UP000406184"/>
    </source>
</evidence>
<evidence type="ECO:0000313" key="2">
    <source>
        <dbReference type="EMBL" id="VUX12940.1"/>
    </source>
</evidence>
<dbReference type="Gene3D" id="3.20.20.80">
    <property type="entry name" value="Glycosidases"/>
    <property type="match status" value="1"/>
</dbReference>
<dbReference type="RefSeq" id="WP_187357393.1">
    <property type="nucleotide sequence ID" value="NZ_CABHMY010000111.1"/>
</dbReference>
<dbReference type="InterPro" id="IPR017853">
    <property type="entry name" value="GH"/>
</dbReference>
<dbReference type="Pfam" id="PF01183">
    <property type="entry name" value="Glyco_hydro_25"/>
    <property type="match status" value="1"/>
</dbReference>
<dbReference type="InterPro" id="IPR002053">
    <property type="entry name" value="Glyco_hydro_25"/>
</dbReference>
<protein>
    <submittedName>
        <fullName evidence="2">Autolytic lysozyme</fullName>
        <ecNumber evidence="2">3.2.1.17</ecNumber>
    </submittedName>
</protein>
<comment type="similarity">
    <text evidence="1">Belongs to the glycosyl hydrolase 25 family.</text>
</comment>
<dbReference type="GO" id="GO:0003796">
    <property type="term" value="F:lysozyme activity"/>
    <property type="evidence" value="ECO:0007669"/>
    <property type="project" value="UniProtKB-EC"/>
</dbReference>
<organism evidence="2 3">
    <name type="scientific">Faecalibacterium prausnitzii</name>
    <dbReference type="NCBI Taxonomy" id="853"/>
    <lineage>
        <taxon>Bacteria</taxon>
        <taxon>Bacillati</taxon>
        <taxon>Bacillota</taxon>
        <taxon>Clostridia</taxon>
        <taxon>Eubacteriales</taxon>
        <taxon>Oscillospiraceae</taxon>
        <taxon>Faecalibacterium</taxon>
    </lineage>
</organism>
<dbReference type="GO" id="GO:0009253">
    <property type="term" value="P:peptidoglycan catabolic process"/>
    <property type="evidence" value="ECO:0007669"/>
    <property type="project" value="InterPro"/>
</dbReference>
<dbReference type="SUPFAM" id="SSF51445">
    <property type="entry name" value="(Trans)glycosidases"/>
    <property type="match status" value="1"/>
</dbReference>
<dbReference type="EMBL" id="CABHMY010000111">
    <property type="protein sequence ID" value="VUX12940.1"/>
    <property type="molecule type" value="Genomic_DNA"/>
</dbReference>
<reference evidence="2 3" key="1">
    <citation type="submission" date="2019-07" db="EMBL/GenBank/DDBJ databases">
        <authorList>
            <person name="Hibberd C M."/>
            <person name="Gehrig L. J."/>
            <person name="Chang H.-W."/>
            <person name="Venkatesh S."/>
        </authorList>
    </citation>
    <scope>NUCLEOTIDE SEQUENCE [LARGE SCALE GENOMIC DNA]</scope>
    <source>
        <strain evidence="2">Faecalibacterium_prausnitzii_JG_BgPS064</strain>
    </source>
</reference>